<keyword evidence="2" id="KW-1185">Reference proteome</keyword>
<dbReference type="Gene3D" id="3.30.710.10">
    <property type="entry name" value="Potassium Channel Kv1.1, Chain A"/>
    <property type="match status" value="1"/>
</dbReference>
<dbReference type="Proteomes" id="UP000799324">
    <property type="component" value="Unassembled WGS sequence"/>
</dbReference>
<protein>
    <recommendedName>
        <fullName evidence="3">BTB domain-containing protein</fullName>
    </recommendedName>
</protein>
<dbReference type="InterPro" id="IPR011333">
    <property type="entry name" value="SKP1/BTB/POZ_sf"/>
</dbReference>
<sequence length="228" mass="26373">MLSPPDSPVSSTKTLTSESDVVQVIVGGKHTLFQRFLVQQKPIALRSQFFHRAVNGHPRQSGQTIRLPFDNPLIFQNYLRLLHKGRLPKDLVPLCMLYVLCERIQDVEGKDAIMAVLVQKMRESVDKLGDWRLFYPPDDVVITIIYEGTPDTSPARRLLADTFIRFELADRLKLGQFVLPDEFRDDVTKKNLCLGVRYLRSRRRDLAVQDYMERDMLAQQRASTTKER</sequence>
<dbReference type="AlphaFoldDB" id="A0A6A6TSN9"/>
<accession>A0A6A6TSN9</accession>
<gene>
    <name evidence="1" type="ORF">K491DRAFT_710846</name>
</gene>
<evidence type="ECO:0008006" key="3">
    <source>
        <dbReference type="Google" id="ProtNLM"/>
    </source>
</evidence>
<dbReference type="EMBL" id="MU004293">
    <property type="protein sequence ID" value="KAF2661634.1"/>
    <property type="molecule type" value="Genomic_DNA"/>
</dbReference>
<evidence type="ECO:0000313" key="1">
    <source>
        <dbReference type="EMBL" id="KAF2661634.1"/>
    </source>
</evidence>
<proteinExistence type="predicted"/>
<reference evidence="1" key="1">
    <citation type="journal article" date="2020" name="Stud. Mycol.">
        <title>101 Dothideomycetes genomes: a test case for predicting lifestyles and emergence of pathogens.</title>
        <authorList>
            <person name="Haridas S."/>
            <person name="Albert R."/>
            <person name="Binder M."/>
            <person name="Bloem J."/>
            <person name="Labutti K."/>
            <person name="Salamov A."/>
            <person name="Andreopoulos B."/>
            <person name="Baker S."/>
            <person name="Barry K."/>
            <person name="Bills G."/>
            <person name="Bluhm B."/>
            <person name="Cannon C."/>
            <person name="Castanera R."/>
            <person name="Culley D."/>
            <person name="Daum C."/>
            <person name="Ezra D."/>
            <person name="Gonzalez J."/>
            <person name="Henrissat B."/>
            <person name="Kuo A."/>
            <person name="Liang C."/>
            <person name="Lipzen A."/>
            <person name="Lutzoni F."/>
            <person name="Magnuson J."/>
            <person name="Mondo S."/>
            <person name="Nolan M."/>
            <person name="Ohm R."/>
            <person name="Pangilinan J."/>
            <person name="Park H.-J."/>
            <person name="Ramirez L."/>
            <person name="Alfaro M."/>
            <person name="Sun H."/>
            <person name="Tritt A."/>
            <person name="Yoshinaga Y."/>
            <person name="Zwiers L.-H."/>
            <person name="Turgeon B."/>
            <person name="Goodwin S."/>
            <person name="Spatafora J."/>
            <person name="Crous P."/>
            <person name="Grigoriev I."/>
        </authorList>
    </citation>
    <scope>NUCLEOTIDE SEQUENCE</scope>
    <source>
        <strain evidence="1">CBS 122681</strain>
    </source>
</reference>
<evidence type="ECO:0000313" key="2">
    <source>
        <dbReference type="Proteomes" id="UP000799324"/>
    </source>
</evidence>
<dbReference type="OrthoDB" id="1022638at2759"/>
<name>A0A6A6TSN9_9PLEO</name>
<dbReference type="SUPFAM" id="SSF54695">
    <property type="entry name" value="POZ domain"/>
    <property type="match status" value="1"/>
</dbReference>
<organism evidence="1 2">
    <name type="scientific">Lophiostoma macrostomum CBS 122681</name>
    <dbReference type="NCBI Taxonomy" id="1314788"/>
    <lineage>
        <taxon>Eukaryota</taxon>
        <taxon>Fungi</taxon>
        <taxon>Dikarya</taxon>
        <taxon>Ascomycota</taxon>
        <taxon>Pezizomycotina</taxon>
        <taxon>Dothideomycetes</taxon>
        <taxon>Pleosporomycetidae</taxon>
        <taxon>Pleosporales</taxon>
        <taxon>Lophiostomataceae</taxon>
        <taxon>Lophiostoma</taxon>
    </lineage>
</organism>